<keyword evidence="2" id="KW-0812">Transmembrane</keyword>
<accession>A0A428Q3Z5</accession>
<keyword evidence="4" id="KW-1185">Reference proteome</keyword>
<feature type="region of interest" description="Disordered" evidence="1">
    <location>
        <begin position="93"/>
        <end position="117"/>
    </location>
</feature>
<dbReference type="Proteomes" id="UP000288168">
    <property type="component" value="Unassembled WGS sequence"/>
</dbReference>
<evidence type="ECO:0000256" key="1">
    <source>
        <dbReference type="SAM" id="MobiDB-lite"/>
    </source>
</evidence>
<keyword evidence="2" id="KW-1133">Transmembrane helix</keyword>
<sequence length="117" mass="12733">MAATCKWFHFLAVLSAYAVFIGPLIGILLPGFAPSVNPSISVTQGATNFYNLTFIFGFCISAFVAYVLHWFFPVDFISTTMLEVETGGEVVEGLPSPHDTEDQHVVLGSKDNKEEGV</sequence>
<feature type="transmembrane region" description="Helical" evidence="2">
    <location>
        <begin position="49"/>
        <end position="72"/>
    </location>
</feature>
<gene>
    <name evidence="3" type="ORF">CEP54_007018</name>
</gene>
<dbReference type="EMBL" id="NKCI01000062">
    <property type="protein sequence ID" value="RSL59959.1"/>
    <property type="molecule type" value="Genomic_DNA"/>
</dbReference>
<proteinExistence type="predicted"/>
<name>A0A428Q3Z5_9HYPO</name>
<dbReference type="AlphaFoldDB" id="A0A428Q3Z5"/>
<dbReference type="OrthoDB" id="2018619at2759"/>
<evidence type="ECO:0000313" key="4">
    <source>
        <dbReference type="Proteomes" id="UP000288168"/>
    </source>
</evidence>
<evidence type="ECO:0000256" key="2">
    <source>
        <dbReference type="SAM" id="Phobius"/>
    </source>
</evidence>
<organism evidence="3 4">
    <name type="scientific">Fusarium duplospermum</name>
    <dbReference type="NCBI Taxonomy" id="1325734"/>
    <lineage>
        <taxon>Eukaryota</taxon>
        <taxon>Fungi</taxon>
        <taxon>Dikarya</taxon>
        <taxon>Ascomycota</taxon>
        <taxon>Pezizomycotina</taxon>
        <taxon>Sordariomycetes</taxon>
        <taxon>Hypocreomycetidae</taxon>
        <taxon>Hypocreales</taxon>
        <taxon>Nectriaceae</taxon>
        <taxon>Fusarium</taxon>
        <taxon>Fusarium solani species complex</taxon>
    </lineage>
</organism>
<reference evidence="3 4" key="1">
    <citation type="submission" date="2017-06" db="EMBL/GenBank/DDBJ databases">
        <title>Comparative genomic analysis of Ambrosia Fusariam Clade fungi.</title>
        <authorList>
            <person name="Stajich J.E."/>
            <person name="Carrillo J."/>
            <person name="Kijimoto T."/>
            <person name="Eskalen A."/>
            <person name="O'Donnell K."/>
            <person name="Kasson M."/>
        </authorList>
    </citation>
    <scope>NUCLEOTIDE SEQUENCE [LARGE SCALE GENOMIC DNA]</scope>
    <source>
        <strain evidence="3 4">NRRL62584</strain>
    </source>
</reference>
<comment type="caution">
    <text evidence="3">The sequence shown here is derived from an EMBL/GenBank/DDBJ whole genome shotgun (WGS) entry which is preliminary data.</text>
</comment>
<keyword evidence="2" id="KW-0472">Membrane</keyword>
<feature type="transmembrane region" description="Helical" evidence="2">
    <location>
        <begin position="7"/>
        <end position="29"/>
    </location>
</feature>
<protein>
    <submittedName>
        <fullName evidence="3">Uncharacterized protein</fullName>
    </submittedName>
</protein>
<feature type="compositionally biased region" description="Basic and acidic residues" evidence="1">
    <location>
        <begin position="98"/>
        <end position="117"/>
    </location>
</feature>
<evidence type="ECO:0000313" key="3">
    <source>
        <dbReference type="EMBL" id="RSL59959.1"/>
    </source>
</evidence>